<evidence type="ECO:0000313" key="2">
    <source>
        <dbReference type="Proteomes" id="UP000612746"/>
    </source>
</evidence>
<proteinExistence type="predicted"/>
<organism evidence="1 2">
    <name type="scientific">Umbelopsis vinacea</name>
    <dbReference type="NCBI Taxonomy" id="44442"/>
    <lineage>
        <taxon>Eukaryota</taxon>
        <taxon>Fungi</taxon>
        <taxon>Fungi incertae sedis</taxon>
        <taxon>Mucoromycota</taxon>
        <taxon>Mucoromycotina</taxon>
        <taxon>Umbelopsidomycetes</taxon>
        <taxon>Umbelopsidales</taxon>
        <taxon>Umbelopsidaceae</taxon>
        <taxon>Umbelopsis</taxon>
    </lineage>
</organism>
<comment type="caution">
    <text evidence="1">The sequence shown here is derived from an EMBL/GenBank/DDBJ whole genome shotgun (WGS) entry which is preliminary data.</text>
</comment>
<dbReference type="EMBL" id="JAEPRA010000010">
    <property type="protein sequence ID" value="KAG2179419.1"/>
    <property type="molecule type" value="Genomic_DNA"/>
</dbReference>
<dbReference type="AlphaFoldDB" id="A0A8H7PTW4"/>
<gene>
    <name evidence="1" type="ORF">INT44_006265</name>
</gene>
<protein>
    <submittedName>
        <fullName evidence="1">Uncharacterized protein</fullName>
    </submittedName>
</protein>
<dbReference type="Proteomes" id="UP000612746">
    <property type="component" value="Unassembled WGS sequence"/>
</dbReference>
<keyword evidence="2" id="KW-1185">Reference proteome</keyword>
<evidence type="ECO:0000313" key="1">
    <source>
        <dbReference type="EMBL" id="KAG2179419.1"/>
    </source>
</evidence>
<sequence>MAGIIVIPTPHITHISSTNRPLGMQSFYTMSENYRISLVWVWSMSYHERFYYYLASGRFTVKHKFQEMLSFIKSTHTIVAYERQAKSAQHG</sequence>
<name>A0A8H7PTW4_9FUNG</name>
<reference evidence="1" key="1">
    <citation type="submission" date="2020-12" db="EMBL/GenBank/DDBJ databases">
        <title>Metabolic potential, ecology and presence of endohyphal bacteria is reflected in genomic diversity of Mucoromycotina.</title>
        <authorList>
            <person name="Muszewska A."/>
            <person name="Okrasinska A."/>
            <person name="Steczkiewicz K."/>
            <person name="Drgas O."/>
            <person name="Orlowska M."/>
            <person name="Perlinska-Lenart U."/>
            <person name="Aleksandrzak-Piekarczyk T."/>
            <person name="Szatraj K."/>
            <person name="Zielenkiewicz U."/>
            <person name="Pilsyk S."/>
            <person name="Malc E."/>
            <person name="Mieczkowski P."/>
            <person name="Kruszewska J.S."/>
            <person name="Biernat P."/>
            <person name="Pawlowska J."/>
        </authorList>
    </citation>
    <scope>NUCLEOTIDE SEQUENCE</scope>
    <source>
        <strain evidence="1">WA0000051536</strain>
    </source>
</reference>
<accession>A0A8H7PTW4</accession>